<evidence type="ECO:0000313" key="2">
    <source>
        <dbReference type="Proteomes" id="UP000827092"/>
    </source>
</evidence>
<gene>
    <name evidence="1" type="ORF">JTE90_026141</name>
</gene>
<organism evidence="1 2">
    <name type="scientific">Oedothorax gibbosus</name>
    <dbReference type="NCBI Taxonomy" id="931172"/>
    <lineage>
        <taxon>Eukaryota</taxon>
        <taxon>Metazoa</taxon>
        <taxon>Ecdysozoa</taxon>
        <taxon>Arthropoda</taxon>
        <taxon>Chelicerata</taxon>
        <taxon>Arachnida</taxon>
        <taxon>Araneae</taxon>
        <taxon>Araneomorphae</taxon>
        <taxon>Entelegynae</taxon>
        <taxon>Araneoidea</taxon>
        <taxon>Linyphiidae</taxon>
        <taxon>Erigoninae</taxon>
        <taxon>Oedothorax</taxon>
    </lineage>
</organism>
<accession>A0AAV6UZA4</accession>
<comment type="caution">
    <text evidence="1">The sequence shown here is derived from an EMBL/GenBank/DDBJ whole genome shotgun (WGS) entry which is preliminary data.</text>
</comment>
<reference evidence="1 2" key="1">
    <citation type="journal article" date="2022" name="Nat. Ecol. Evol.">
        <title>A masculinizing supergene underlies an exaggerated male reproductive morph in a spider.</title>
        <authorList>
            <person name="Hendrickx F."/>
            <person name="De Corte Z."/>
            <person name="Sonet G."/>
            <person name="Van Belleghem S.M."/>
            <person name="Kostlbacher S."/>
            <person name="Vangestel C."/>
        </authorList>
    </citation>
    <scope>NUCLEOTIDE SEQUENCE [LARGE SCALE GENOMIC DNA]</scope>
    <source>
        <strain evidence="1">W744_W776</strain>
    </source>
</reference>
<dbReference type="AlphaFoldDB" id="A0AAV6UZA4"/>
<keyword evidence="2" id="KW-1185">Reference proteome</keyword>
<dbReference type="EMBL" id="JAFNEN010000202">
    <property type="protein sequence ID" value="KAG8189840.1"/>
    <property type="molecule type" value="Genomic_DNA"/>
</dbReference>
<proteinExistence type="predicted"/>
<sequence length="127" mass="14159">MAHLRNHVENKLNSKQFNSVWSTTNADVTGGILPVAFSAIHRNCSAKENSPEIPQSKTRIFLVECRTIHGIDTPCVPEPNSPEDLTAIQLARPYLQIRPVDRIGLQRIGLATSISIHENSVFFVLRC</sequence>
<protein>
    <submittedName>
        <fullName evidence="1">Uncharacterized protein</fullName>
    </submittedName>
</protein>
<name>A0AAV6UZA4_9ARAC</name>
<dbReference type="Proteomes" id="UP000827092">
    <property type="component" value="Unassembled WGS sequence"/>
</dbReference>
<evidence type="ECO:0000313" key="1">
    <source>
        <dbReference type="EMBL" id="KAG8189840.1"/>
    </source>
</evidence>